<evidence type="ECO:0000256" key="10">
    <source>
        <dbReference type="ARBA" id="ARBA00022917"/>
    </source>
</evidence>
<keyword evidence="4 13" id="KW-0963">Cytoplasm</keyword>
<dbReference type="GO" id="GO:0006423">
    <property type="term" value="P:cysteinyl-tRNA aminoacylation"/>
    <property type="evidence" value="ECO:0007669"/>
    <property type="project" value="UniProtKB-UniRule"/>
</dbReference>
<comment type="subunit">
    <text evidence="3 13">Monomer.</text>
</comment>
<protein>
    <recommendedName>
        <fullName evidence="13">Cysteine--tRNA ligase</fullName>
        <ecNumber evidence="13">6.1.1.16</ecNumber>
    </recommendedName>
    <alternativeName>
        <fullName evidence="13">Cysteinyl-tRNA synthetase</fullName>
        <shortName evidence="13">CysRS</shortName>
    </alternativeName>
</protein>
<evidence type="ECO:0000256" key="12">
    <source>
        <dbReference type="ARBA" id="ARBA00047398"/>
    </source>
</evidence>
<feature type="binding site" evidence="13">
    <location>
        <position position="215"/>
    </location>
    <ligand>
        <name>Zn(2+)</name>
        <dbReference type="ChEBI" id="CHEBI:29105"/>
    </ligand>
</feature>
<keyword evidence="8 13" id="KW-0862">Zinc</keyword>
<dbReference type="InterPro" id="IPR032678">
    <property type="entry name" value="tRNA-synt_1_cat_dom"/>
</dbReference>
<comment type="cofactor">
    <cofactor evidence="13">
        <name>Zn(2+)</name>
        <dbReference type="ChEBI" id="CHEBI:29105"/>
    </cofactor>
    <text evidence="13">Binds 1 zinc ion per subunit.</text>
</comment>
<dbReference type="GO" id="GO:0005524">
    <property type="term" value="F:ATP binding"/>
    <property type="evidence" value="ECO:0007669"/>
    <property type="project" value="UniProtKB-UniRule"/>
</dbReference>
<comment type="subcellular location">
    <subcellularLocation>
        <location evidence="1 13">Cytoplasm</location>
    </subcellularLocation>
</comment>
<feature type="binding site" evidence="13">
    <location>
        <position position="240"/>
    </location>
    <ligand>
        <name>Zn(2+)</name>
        <dbReference type="ChEBI" id="CHEBI:29105"/>
    </ligand>
</feature>
<keyword evidence="6 13" id="KW-0479">Metal-binding</keyword>
<dbReference type="InterPro" id="IPR015273">
    <property type="entry name" value="Cys-tRNA-synt_Ia_DALR"/>
</dbReference>
<feature type="short sequence motif" description="'KMSKS' region" evidence="13">
    <location>
        <begin position="271"/>
        <end position="275"/>
    </location>
</feature>
<dbReference type="Proteomes" id="UP000297496">
    <property type="component" value="Unassembled WGS sequence"/>
</dbReference>
<evidence type="ECO:0000256" key="8">
    <source>
        <dbReference type="ARBA" id="ARBA00022833"/>
    </source>
</evidence>
<evidence type="ECO:0000313" key="17">
    <source>
        <dbReference type="Proteomes" id="UP000297496"/>
    </source>
</evidence>
<dbReference type="PANTHER" id="PTHR10890:SF30">
    <property type="entry name" value="CYSTEINE--TRNA LIGASE"/>
    <property type="match status" value="1"/>
</dbReference>
<evidence type="ECO:0000256" key="5">
    <source>
        <dbReference type="ARBA" id="ARBA00022598"/>
    </source>
</evidence>
<gene>
    <name evidence="13" type="primary">cysS</name>
    <name evidence="16" type="ORF">EXE59_00220</name>
</gene>
<dbReference type="Gene3D" id="3.40.50.620">
    <property type="entry name" value="HUPs"/>
    <property type="match status" value="1"/>
</dbReference>
<dbReference type="RefSeq" id="WP_135837105.1">
    <property type="nucleotide sequence ID" value="NZ_SRRO01000001.1"/>
</dbReference>
<evidence type="ECO:0000256" key="11">
    <source>
        <dbReference type="ARBA" id="ARBA00023146"/>
    </source>
</evidence>
<evidence type="ECO:0000256" key="1">
    <source>
        <dbReference type="ARBA" id="ARBA00004496"/>
    </source>
</evidence>
<feature type="domain" description="Cysteinyl-tRNA synthetase class Ia DALR" evidence="15">
    <location>
        <begin position="346"/>
        <end position="408"/>
    </location>
</feature>
<sequence length="467" mass="51328">MTLRLHDTATRETRDFVPLVPGRAGIYVCGLTVQSEPHVGHVRSAVNFDVLRRWLSATGHEVDFIRNVTDIDDKILAKSAEQGVHWYALAAAMKRELDAALAAINVLPPTYEPGATGHVPEIVELIEQLIARGHAYAAEDGSGDVYFDVRSWPAYGELTRQRVEDMEPAGDADPRGKRDPRDFALWKGWKKDSEPQTASWPSPWGPGRPGWHIECSAMAGKYLGPAFDVHGGGVDLRFPHHENEQAQSRAAGRPFASYWLHNAWITTAGEKMSKSLGNSLLIPSVLERVRGIELRYYMVAAHYRSHVEFSFEALDEAAKAFRRIEDFLDRARVHVPVDATSELPDAFVAAMDDDLGTPGAVAVIHDCVREGNRLLDARASEEAGRNAVAVAAMLDVLGLNPADPAWATRGSDDRLTEVVDALAKGLLEERAAAREAKDWARADAIRDRIKAAGVEVEDTPTGPKWSV</sequence>
<dbReference type="GO" id="GO:0005829">
    <property type="term" value="C:cytosol"/>
    <property type="evidence" value="ECO:0007669"/>
    <property type="project" value="TreeGrafter"/>
</dbReference>
<keyword evidence="10 13" id="KW-0648">Protein biosynthesis</keyword>
<dbReference type="PRINTS" id="PR00983">
    <property type="entry name" value="TRNASYNTHCYS"/>
</dbReference>
<reference evidence="16 17" key="1">
    <citation type="submission" date="2019-04" db="EMBL/GenBank/DDBJ databases">
        <title>Three New Species of Nocardioides, Nocardioides euryhalodurans sp. nov., Nocardioides seonyuensis sp. nov. and Nocardioides eburneoflavus sp. nov. Isolated from Soil.</title>
        <authorList>
            <person name="Roh S.G."/>
            <person name="Lee C."/>
            <person name="Kim M.-K."/>
            <person name="Kim S.B."/>
        </authorList>
    </citation>
    <scope>NUCLEOTIDE SEQUENCE [LARGE SCALE GENOMIC DNA]</scope>
    <source>
        <strain evidence="16 17">MMS17-SY213</strain>
    </source>
</reference>
<feature type="region of interest" description="Disordered" evidence="14">
    <location>
        <begin position="187"/>
        <end position="206"/>
    </location>
</feature>
<evidence type="ECO:0000313" key="16">
    <source>
        <dbReference type="EMBL" id="TGN62553.1"/>
    </source>
</evidence>
<dbReference type="Pfam" id="PF09190">
    <property type="entry name" value="DALR_2"/>
    <property type="match status" value="1"/>
</dbReference>
<name>A0A4Z1CHW7_9ACTN</name>
<evidence type="ECO:0000259" key="15">
    <source>
        <dbReference type="SMART" id="SM00840"/>
    </source>
</evidence>
<proteinExistence type="inferred from homology"/>
<dbReference type="GO" id="GO:0008270">
    <property type="term" value="F:zinc ion binding"/>
    <property type="evidence" value="ECO:0007669"/>
    <property type="project" value="UniProtKB-UniRule"/>
</dbReference>
<evidence type="ECO:0000256" key="2">
    <source>
        <dbReference type="ARBA" id="ARBA00005594"/>
    </source>
</evidence>
<dbReference type="AlphaFoldDB" id="A0A4Z1CHW7"/>
<feature type="binding site" evidence="13">
    <location>
        <position position="244"/>
    </location>
    <ligand>
        <name>Zn(2+)</name>
        <dbReference type="ChEBI" id="CHEBI:29105"/>
    </ligand>
</feature>
<dbReference type="HAMAP" id="MF_00041">
    <property type="entry name" value="Cys_tRNA_synth"/>
    <property type="match status" value="1"/>
</dbReference>
<dbReference type="SUPFAM" id="SSF52374">
    <property type="entry name" value="Nucleotidylyl transferase"/>
    <property type="match status" value="1"/>
</dbReference>
<dbReference type="Pfam" id="PF23493">
    <property type="entry name" value="CysS_C"/>
    <property type="match status" value="1"/>
</dbReference>
<organism evidence="16 17">
    <name type="scientific">Nocardioides eburneiflavus</name>
    <dbReference type="NCBI Taxonomy" id="2518372"/>
    <lineage>
        <taxon>Bacteria</taxon>
        <taxon>Bacillati</taxon>
        <taxon>Actinomycetota</taxon>
        <taxon>Actinomycetes</taxon>
        <taxon>Propionibacteriales</taxon>
        <taxon>Nocardioidaceae</taxon>
        <taxon>Nocardioides</taxon>
    </lineage>
</organism>
<dbReference type="EMBL" id="SRRO01000001">
    <property type="protein sequence ID" value="TGN62553.1"/>
    <property type="molecule type" value="Genomic_DNA"/>
</dbReference>
<feature type="binding site" evidence="13">
    <location>
        <position position="29"/>
    </location>
    <ligand>
        <name>Zn(2+)</name>
        <dbReference type="ChEBI" id="CHEBI:29105"/>
    </ligand>
</feature>
<feature type="binding site" evidence="13">
    <location>
        <position position="274"/>
    </location>
    <ligand>
        <name>ATP</name>
        <dbReference type="ChEBI" id="CHEBI:30616"/>
    </ligand>
</feature>
<evidence type="ECO:0000256" key="9">
    <source>
        <dbReference type="ARBA" id="ARBA00022840"/>
    </source>
</evidence>
<dbReference type="Gene3D" id="1.20.120.1910">
    <property type="entry name" value="Cysteine-tRNA ligase, C-terminal anti-codon recognition domain"/>
    <property type="match status" value="1"/>
</dbReference>
<keyword evidence="9 13" id="KW-0067">ATP-binding</keyword>
<evidence type="ECO:0000256" key="13">
    <source>
        <dbReference type="HAMAP-Rule" id="MF_00041"/>
    </source>
</evidence>
<dbReference type="Pfam" id="PF01406">
    <property type="entry name" value="tRNA-synt_1e"/>
    <property type="match status" value="1"/>
</dbReference>
<comment type="catalytic activity">
    <reaction evidence="12 13">
        <text>tRNA(Cys) + L-cysteine + ATP = L-cysteinyl-tRNA(Cys) + AMP + diphosphate</text>
        <dbReference type="Rhea" id="RHEA:17773"/>
        <dbReference type="Rhea" id="RHEA-COMP:9661"/>
        <dbReference type="Rhea" id="RHEA-COMP:9679"/>
        <dbReference type="ChEBI" id="CHEBI:30616"/>
        <dbReference type="ChEBI" id="CHEBI:33019"/>
        <dbReference type="ChEBI" id="CHEBI:35235"/>
        <dbReference type="ChEBI" id="CHEBI:78442"/>
        <dbReference type="ChEBI" id="CHEBI:78517"/>
        <dbReference type="ChEBI" id="CHEBI:456215"/>
        <dbReference type="EC" id="6.1.1.16"/>
    </reaction>
</comment>
<dbReference type="InterPro" id="IPR014729">
    <property type="entry name" value="Rossmann-like_a/b/a_fold"/>
</dbReference>
<keyword evidence="11 13" id="KW-0030">Aminoacyl-tRNA synthetase</keyword>
<feature type="short sequence motif" description="'HIGH' region" evidence="13">
    <location>
        <begin position="31"/>
        <end position="41"/>
    </location>
</feature>
<keyword evidence="17" id="KW-1185">Reference proteome</keyword>
<dbReference type="PANTHER" id="PTHR10890">
    <property type="entry name" value="CYSTEINYL-TRNA SYNTHETASE"/>
    <property type="match status" value="1"/>
</dbReference>
<evidence type="ECO:0000256" key="7">
    <source>
        <dbReference type="ARBA" id="ARBA00022741"/>
    </source>
</evidence>
<dbReference type="NCBIfam" id="TIGR00435">
    <property type="entry name" value="cysS"/>
    <property type="match status" value="1"/>
</dbReference>
<comment type="similarity">
    <text evidence="2 13">Belongs to the class-I aminoacyl-tRNA synthetase family.</text>
</comment>
<comment type="caution">
    <text evidence="16">The sequence shown here is derived from an EMBL/GenBank/DDBJ whole genome shotgun (WGS) entry which is preliminary data.</text>
</comment>
<dbReference type="EC" id="6.1.1.16" evidence="13"/>
<dbReference type="SUPFAM" id="SSF47323">
    <property type="entry name" value="Anticodon-binding domain of a subclass of class I aminoacyl-tRNA synthetases"/>
    <property type="match status" value="1"/>
</dbReference>
<dbReference type="FunFam" id="3.40.50.620:FF:000068">
    <property type="entry name" value="Cysteine--tRNA ligase"/>
    <property type="match status" value="1"/>
</dbReference>
<dbReference type="SMART" id="SM00840">
    <property type="entry name" value="DALR_2"/>
    <property type="match status" value="1"/>
</dbReference>
<dbReference type="GO" id="GO:0004817">
    <property type="term" value="F:cysteine-tRNA ligase activity"/>
    <property type="evidence" value="ECO:0007669"/>
    <property type="project" value="UniProtKB-UniRule"/>
</dbReference>
<accession>A0A4Z1CHW7</accession>
<dbReference type="CDD" id="cd00672">
    <property type="entry name" value="CysRS_core"/>
    <property type="match status" value="1"/>
</dbReference>
<keyword evidence="7 13" id="KW-0547">Nucleotide-binding</keyword>
<evidence type="ECO:0000256" key="4">
    <source>
        <dbReference type="ARBA" id="ARBA00022490"/>
    </source>
</evidence>
<dbReference type="InterPro" id="IPR024909">
    <property type="entry name" value="Cys-tRNA/MSH_ligase"/>
</dbReference>
<dbReference type="OrthoDB" id="9815130at2"/>
<dbReference type="InterPro" id="IPR015803">
    <property type="entry name" value="Cys-tRNA-ligase"/>
</dbReference>
<dbReference type="InterPro" id="IPR056411">
    <property type="entry name" value="CysS_C"/>
</dbReference>
<evidence type="ECO:0000256" key="3">
    <source>
        <dbReference type="ARBA" id="ARBA00011245"/>
    </source>
</evidence>
<evidence type="ECO:0000256" key="14">
    <source>
        <dbReference type="SAM" id="MobiDB-lite"/>
    </source>
</evidence>
<dbReference type="InterPro" id="IPR009080">
    <property type="entry name" value="tRNAsynth_Ia_anticodon-bd"/>
</dbReference>
<keyword evidence="5 13" id="KW-0436">Ligase</keyword>
<evidence type="ECO:0000256" key="6">
    <source>
        <dbReference type="ARBA" id="ARBA00022723"/>
    </source>
</evidence>